<name>A0A2K3LCB1_TRIPR</name>
<proteinExistence type="predicted"/>
<accession>A0A2K3LCB1</accession>
<gene>
    <name evidence="1" type="ORF">L195_g032120</name>
</gene>
<dbReference type="AlphaFoldDB" id="A0A2K3LCB1"/>
<evidence type="ECO:0000313" key="1">
    <source>
        <dbReference type="EMBL" id="PNX76175.1"/>
    </source>
</evidence>
<dbReference type="ExpressionAtlas" id="A0A2K3LCB1">
    <property type="expression patterns" value="baseline"/>
</dbReference>
<reference evidence="1 2" key="1">
    <citation type="journal article" date="2014" name="Am. J. Bot.">
        <title>Genome assembly and annotation for red clover (Trifolium pratense; Fabaceae).</title>
        <authorList>
            <person name="Istvanek J."/>
            <person name="Jaros M."/>
            <person name="Krenek A."/>
            <person name="Repkova J."/>
        </authorList>
    </citation>
    <scope>NUCLEOTIDE SEQUENCE [LARGE SCALE GENOMIC DNA]</scope>
    <source>
        <strain evidence="2">cv. Tatra</strain>
        <tissue evidence="1">Young leaves</tissue>
    </source>
</reference>
<evidence type="ECO:0000313" key="2">
    <source>
        <dbReference type="Proteomes" id="UP000236291"/>
    </source>
</evidence>
<sequence length="81" mass="9721">DLIECTKLKFDCAFPQQLYSFRYLNLVRAVYEGAVHLEELNILLGRSCQEYWKQRLQSERVERIKQIKEHWDSQCRGIMGV</sequence>
<dbReference type="EMBL" id="ASHM01030221">
    <property type="protein sequence ID" value="PNX76175.1"/>
    <property type="molecule type" value="Genomic_DNA"/>
</dbReference>
<organism evidence="1 2">
    <name type="scientific">Trifolium pratense</name>
    <name type="common">Red clover</name>
    <dbReference type="NCBI Taxonomy" id="57577"/>
    <lineage>
        <taxon>Eukaryota</taxon>
        <taxon>Viridiplantae</taxon>
        <taxon>Streptophyta</taxon>
        <taxon>Embryophyta</taxon>
        <taxon>Tracheophyta</taxon>
        <taxon>Spermatophyta</taxon>
        <taxon>Magnoliopsida</taxon>
        <taxon>eudicotyledons</taxon>
        <taxon>Gunneridae</taxon>
        <taxon>Pentapetalae</taxon>
        <taxon>rosids</taxon>
        <taxon>fabids</taxon>
        <taxon>Fabales</taxon>
        <taxon>Fabaceae</taxon>
        <taxon>Papilionoideae</taxon>
        <taxon>50 kb inversion clade</taxon>
        <taxon>NPAAA clade</taxon>
        <taxon>Hologalegina</taxon>
        <taxon>IRL clade</taxon>
        <taxon>Trifolieae</taxon>
        <taxon>Trifolium</taxon>
    </lineage>
</organism>
<protein>
    <submittedName>
        <fullName evidence="1">E3 ubiquitin-protein ligase bah1-like protein</fullName>
    </submittedName>
</protein>
<dbReference type="Proteomes" id="UP000236291">
    <property type="component" value="Unassembled WGS sequence"/>
</dbReference>
<dbReference type="PANTHER" id="PTHR46764:SF1">
    <property type="entry name" value="E3 UBIQUITIN-PROTEIN LIGASE NLA"/>
    <property type="match status" value="1"/>
</dbReference>
<comment type="caution">
    <text evidence="1">The sequence shown here is derived from an EMBL/GenBank/DDBJ whole genome shotgun (WGS) entry which is preliminary data.</text>
</comment>
<dbReference type="PANTHER" id="PTHR46764">
    <property type="entry name" value="E3 UBIQUITIN-PROTEIN LIGASE BAH1"/>
    <property type="match status" value="1"/>
</dbReference>
<dbReference type="InterPro" id="IPR033326">
    <property type="entry name" value="BAH1"/>
</dbReference>
<reference evidence="1 2" key="2">
    <citation type="journal article" date="2017" name="Front. Plant Sci.">
        <title>Gene Classification and Mining of Molecular Markers Useful in Red Clover (Trifolium pratense) Breeding.</title>
        <authorList>
            <person name="Istvanek J."/>
            <person name="Dluhosova J."/>
            <person name="Dluhos P."/>
            <person name="Patkova L."/>
            <person name="Nedelnik J."/>
            <person name="Repkova J."/>
        </authorList>
    </citation>
    <scope>NUCLEOTIDE SEQUENCE [LARGE SCALE GENOMIC DNA]</scope>
    <source>
        <strain evidence="2">cv. Tatra</strain>
        <tissue evidence="1">Young leaves</tissue>
    </source>
</reference>
<feature type="non-terminal residue" evidence="1">
    <location>
        <position position="1"/>
    </location>
</feature>